<dbReference type="AlphaFoldDB" id="A0A3S9SV00"/>
<evidence type="ECO:0000313" key="5">
    <source>
        <dbReference type="EMBL" id="AZR72089.1"/>
    </source>
</evidence>
<evidence type="ECO:0000259" key="4">
    <source>
        <dbReference type="SMART" id="SM00797"/>
    </source>
</evidence>
<dbReference type="NCBIfam" id="TIGR00724">
    <property type="entry name" value="urea_amlyse_rel"/>
    <property type="match status" value="1"/>
</dbReference>
<dbReference type="InterPro" id="IPR029000">
    <property type="entry name" value="Cyclophilin-like_dom_sf"/>
</dbReference>
<dbReference type="KEGG" id="aft:BBF96_00990"/>
<dbReference type="EMBL" id="CP016379">
    <property type="protein sequence ID" value="AZR72089.1"/>
    <property type="molecule type" value="Genomic_DNA"/>
</dbReference>
<evidence type="ECO:0000256" key="2">
    <source>
        <dbReference type="ARBA" id="ARBA00022801"/>
    </source>
</evidence>
<keyword evidence="2" id="KW-0378">Hydrolase</keyword>
<reference evidence="5 6" key="1">
    <citation type="submission" date="2016-07" db="EMBL/GenBank/DDBJ databases">
        <title>Genome and transcriptome analysis of iron-reducing fermentative bacteria Anoxybacter fermentans.</title>
        <authorList>
            <person name="Zeng X."/>
            <person name="Shao Z."/>
        </authorList>
    </citation>
    <scope>NUCLEOTIDE SEQUENCE [LARGE SCALE GENOMIC DNA]</scope>
    <source>
        <strain evidence="5 6">DY22613</strain>
    </source>
</reference>
<dbReference type="SUPFAM" id="SSF50891">
    <property type="entry name" value="Cyclophilin-like"/>
    <property type="match status" value="1"/>
</dbReference>
<dbReference type="InterPro" id="IPR003778">
    <property type="entry name" value="CT_A_B"/>
</dbReference>
<dbReference type="GO" id="GO:0005524">
    <property type="term" value="F:ATP binding"/>
    <property type="evidence" value="ECO:0007669"/>
    <property type="project" value="UniProtKB-KW"/>
</dbReference>
<gene>
    <name evidence="5" type="ORF">BBF96_00990</name>
</gene>
<dbReference type="RefSeq" id="WP_127015416.1">
    <property type="nucleotide sequence ID" value="NZ_CP016379.1"/>
</dbReference>
<protein>
    <submittedName>
        <fullName evidence="5">KipI antagonist</fullName>
    </submittedName>
</protein>
<feature type="domain" description="Carboxyltransferase" evidence="4">
    <location>
        <begin position="25"/>
        <end position="305"/>
    </location>
</feature>
<name>A0A3S9SV00_9FIRM</name>
<dbReference type="GO" id="GO:0016787">
    <property type="term" value="F:hydrolase activity"/>
    <property type="evidence" value="ECO:0007669"/>
    <property type="project" value="UniProtKB-KW"/>
</dbReference>
<dbReference type="SMART" id="SM00797">
    <property type="entry name" value="AHS2"/>
    <property type="match status" value="1"/>
</dbReference>
<organism evidence="5 6">
    <name type="scientific">Anoxybacter fermentans</name>
    <dbReference type="NCBI Taxonomy" id="1323375"/>
    <lineage>
        <taxon>Bacteria</taxon>
        <taxon>Bacillati</taxon>
        <taxon>Bacillota</taxon>
        <taxon>Clostridia</taxon>
        <taxon>Halanaerobiales</taxon>
        <taxon>Anoxybacter</taxon>
    </lineage>
</organism>
<keyword evidence="6" id="KW-1185">Reference proteome</keyword>
<dbReference type="Pfam" id="PF02626">
    <property type="entry name" value="CT_A_B"/>
    <property type="match status" value="1"/>
</dbReference>
<dbReference type="InterPro" id="IPR052708">
    <property type="entry name" value="PxpC"/>
</dbReference>
<keyword evidence="1" id="KW-0547">Nucleotide-binding</keyword>
<dbReference type="OrthoDB" id="9782422at2"/>
<sequence length="316" mass="34968">MKGIRVLEPGLLTTVQDLGRWGHQQYGIPVAGAMDHLSLQIANLLVGNARDEACLEITLLGPKLMFEVDTVIAITGADLKPKLNGVAIDGWRGIPVERGSILEFGPIRSGCRGYLAVAGGFDLPVVMGSRSTYLRGKLGGFEGRALKKGDHLPFRRYDLDLNGFFPKWYFTQPQYPKKKEIRVVRGPQAEMFTDEGIKTFFNSEYEVTPASDRMGYRLKGPKIEHRDGSDIISDGIPFGGIQVPSDGMPIVLMADRQTTGGYAKIGTVISVDLPLIAQSKPGDIFRFIEVTVEEAQELYLEMERVLASLEKYQLKF</sequence>
<evidence type="ECO:0000256" key="1">
    <source>
        <dbReference type="ARBA" id="ARBA00022741"/>
    </source>
</evidence>
<dbReference type="PANTHER" id="PTHR43309">
    <property type="entry name" value="5-OXOPROLINASE SUBUNIT C"/>
    <property type="match status" value="1"/>
</dbReference>
<dbReference type="Gene3D" id="2.40.100.10">
    <property type="entry name" value="Cyclophilin-like"/>
    <property type="match status" value="1"/>
</dbReference>
<evidence type="ECO:0000313" key="6">
    <source>
        <dbReference type="Proteomes" id="UP000267250"/>
    </source>
</evidence>
<proteinExistence type="predicted"/>
<keyword evidence="3" id="KW-0067">ATP-binding</keyword>
<dbReference type="PANTHER" id="PTHR43309:SF5">
    <property type="entry name" value="5-OXOPROLINASE SUBUNIT C"/>
    <property type="match status" value="1"/>
</dbReference>
<dbReference type="Proteomes" id="UP000267250">
    <property type="component" value="Chromosome"/>
</dbReference>
<accession>A0A3S9SV00</accession>
<evidence type="ECO:0000256" key="3">
    <source>
        <dbReference type="ARBA" id="ARBA00022840"/>
    </source>
</evidence>